<dbReference type="RefSeq" id="XP_004910708.1">
    <property type="nucleotide sequence ID" value="XM_004910651.3"/>
</dbReference>
<dbReference type="InterPro" id="IPR033614">
    <property type="entry name" value="RASSF1-6"/>
</dbReference>
<evidence type="ECO:0000259" key="2">
    <source>
        <dbReference type="PROSITE" id="PS50200"/>
    </source>
</evidence>
<dbReference type="Pfam" id="PF16517">
    <property type="entry name" value="Nore1-SARAH"/>
    <property type="match status" value="1"/>
</dbReference>
<keyword evidence="4" id="KW-1185">Reference proteome</keyword>
<organism evidence="4 5">
    <name type="scientific">Xenopus tropicalis</name>
    <name type="common">Western clawed frog</name>
    <name type="synonym">Silurana tropicalis</name>
    <dbReference type="NCBI Taxonomy" id="8364"/>
    <lineage>
        <taxon>Eukaryota</taxon>
        <taxon>Metazoa</taxon>
        <taxon>Chordata</taxon>
        <taxon>Craniata</taxon>
        <taxon>Vertebrata</taxon>
        <taxon>Euteleostomi</taxon>
        <taxon>Amphibia</taxon>
        <taxon>Batrachia</taxon>
        <taxon>Anura</taxon>
        <taxon>Pipoidea</taxon>
        <taxon>Pipidae</taxon>
        <taxon>Xenopodinae</taxon>
        <taxon>Xenopus</taxon>
        <taxon>Silurana</taxon>
    </lineage>
</organism>
<feature type="region of interest" description="Disordered" evidence="1">
    <location>
        <begin position="69"/>
        <end position="98"/>
    </location>
</feature>
<reference evidence="5" key="1">
    <citation type="submission" date="2025-08" db="UniProtKB">
        <authorList>
            <consortium name="RefSeq"/>
        </authorList>
    </citation>
    <scope>IDENTIFICATION</scope>
    <source>
        <strain evidence="5">Nigerian</strain>
        <tissue evidence="5">Liver and blood</tissue>
    </source>
</reference>
<dbReference type="InterPro" id="IPR029071">
    <property type="entry name" value="Ubiquitin-like_domsf"/>
</dbReference>
<dbReference type="PANTHER" id="PTHR22738:SF9">
    <property type="entry name" value="RAS ASSOCIATION DOMAIN-CONTAINING PROTEIN 5"/>
    <property type="match status" value="1"/>
</dbReference>
<dbReference type="CTD" id="83593"/>
<dbReference type="PROSITE" id="PS50200">
    <property type="entry name" value="RA"/>
    <property type="match status" value="1"/>
</dbReference>
<dbReference type="GO" id="GO:0007165">
    <property type="term" value="P:signal transduction"/>
    <property type="evidence" value="ECO:0000318"/>
    <property type="project" value="GO_Central"/>
</dbReference>
<gene>
    <name evidence="5 6" type="primary">rassf5</name>
</gene>
<protein>
    <submittedName>
        <fullName evidence="5">Ras association domain-containing protein 5 isoform X1</fullName>
    </submittedName>
</protein>
<dbReference type="PROSITE" id="PS50951">
    <property type="entry name" value="SARAH"/>
    <property type="match status" value="1"/>
</dbReference>
<feature type="domain" description="Ras-associating" evidence="2">
    <location>
        <begin position="163"/>
        <end position="249"/>
    </location>
</feature>
<dbReference type="CDD" id="cd21892">
    <property type="entry name" value="SARAH_RASSF5"/>
    <property type="match status" value="1"/>
</dbReference>
<dbReference type="Gene3D" id="1.20.5.110">
    <property type="match status" value="1"/>
</dbReference>
<evidence type="ECO:0000256" key="1">
    <source>
        <dbReference type="SAM" id="MobiDB-lite"/>
    </source>
</evidence>
<dbReference type="Xenbase" id="XB-GENE-6468139">
    <property type="gene designation" value="rassf5"/>
</dbReference>
<evidence type="ECO:0000313" key="5">
    <source>
        <dbReference type="RefSeq" id="XP_004910708.1"/>
    </source>
</evidence>
<dbReference type="InterPro" id="IPR011524">
    <property type="entry name" value="SARAH_dom"/>
</dbReference>
<proteinExistence type="predicted"/>
<name>A0A8J0QZR9_XENTR</name>
<evidence type="ECO:0000313" key="4">
    <source>
        <dbReference type="Proteomes" id="UP000008143"/>
    </source>
</evidence>
<accession>A0A8J0QZR9</accession>
<dbReference type="OrthoDB" id="74314at2759"/>
<dbReference type="Gene3D" id="3.10.20.90">
    <property type="entry name" value="Phosphatidylinositol 3-kinase Catalytic Subunit, Chain A, domain 1"/>
    <property type="match status" value="1"/>
</dbReference>
<dbReference type="InterPro" id="IPR000159">
    <property type="entry name" value="RA_dom"/>
</dbReference>
<dbReference type="AlphaFoldDB" id="A0A8J0QZR9"/>
<feature type="domain" description="SARAH" evidence="3">
    <location>
        <begin position="251"/>
        <end position="298"/>
    </location>
</feature>
<dbReference type="AGR" id="Xenbase:XB-GENE-6468139"/>
<dbReference type="PANTHER" id="PTHR22738">
    <property type="entry name" value="RASSF"/>
    <property type="match status" value="1"/>
</dbReference>
<dbReference type="Proteomes" id="UP000008143">
    <property type="component" value="Chromosome 2"/>
</dbReference>
<feature type="compositionally biased region" description="Basic and acidic residues" evidence="1">
    <location>
        <begin position="84"/>
        <end position="98"/>
    </location>
</feature>
<evidence type="ECO:0000259" key="3">
    <source>
        <dbReference type="PROSITE" id="PS50951"/>
    </source>
</evidence>
<dbReference type="GeneID" id="100487574"/>
<dbReference type="SUPFAM" id="SSF54236">
    <property type="entry name" value="Ubiquitin-like"/>
    <property type="match status" value="1"/>
</dbReference>
<evidence type="ECO:0000313" key="6">
    <source>
        <dbReference type="Xenbase" id="XB-GENE-6468139"/>
    </source>
</evidence>
<sequence length="303" mass="35189">MAQRRTETTAACFGVVTKKIRNLFRHFPKSKSWSEGLQLFPAPSQERLIVRDYTFSHQWELDRSDEIEQHSERATHEHKPRQHPKQDAPKEESKPTVQDLKQKIEAFNKMVQNGLIMKLADDETFTGFIKVHLKLRRANKPNIQTPSDTLKELTQNKPANKQTPFYVPLDAMKQLHISSVTTTSEVIRGLLLKFQVADDPQKFALFKHMHRDGQVLIQKLALTEHPLYLRLLAGPETDVLSFVLKENDTGEVQWDAFTVPELQNFLLILEKEERDKVQQVHKKYAAFRQHLQDALAEAKRKNV</sequence>
<dbReference type="Pfam" id="PF00788">
    <property type="entry name" value="RA"/>
    <property type="match status" value="1"/>
</dbReference>
<dbReference type="GO" id="GO:0005634">
    <property type="term" value="C:nucleus"/>
    <property type="evidence" value="ECO:0000318"/>
    <property type="project" value="GO_Central"/>
</dbReference>
<dbReference type="SMART" id="SM00314">
    <property type="entry name" value="RA"/>
    <property type="match status" value="1"/>
</dbReference>